<feature type="repeat" description="PPR" evidence="4">
    <location>
        <begin position="112"/>
        <end position="146"/>
    </location>
</feature>
<dbReference type="InterPro" id="IPR046848">
    <property type="entry name" value="E_motif"/>
</dbReference>
<feature type="repeat" description="PPR" evidence="4">
    <location>
        <begin position="213"/>
        <end position="247"/>
    </location>
</feature>
<dbReference type="GO" id="GO:0003723">
    <property type="term" value="F:RNA binding"/>
    <property type="evidence" value="ECO:0007669"/>
    <property type="project" value="InterPro"/>
</dbReference>
<evidence type="ECO:0000256" key="1">
    <source>
        <dbReference type="ARBA" id="ARBA00006643"/>
    </source>
</evidence>
<dbReference type="PANTHER" id="PTHR47926">
    <property type="entry name" value="PENTATRICOPEPTIDE REPEAT-CONTAINING PROTEIN"/>
    <property type="match status" value="1"/>
</dbReference>
<dbReference type="InterPro" id="IPR032867">
    <property type="entry name" value="DYW_dom"/>
</dbReference>
<sequence length="621" mass="70148">MKPLIWYHKELNRSFGVTYKQIAGLSTFIVVPTQKGLVWRDRDAINLSNWHSLLQMSAKKREPLCGTACHARVLRMGIDVDNITCNMVINMYSKCGLLDSARKVFDAMPVRSLVSWNIMIAAYNQHGEKQKAVQLFLEVQRSGIKYSEFTLSSVLCACAANGLISESKQLHAFAIKASMDTNVFMGTALLDVYAKCSLIQDASRVFEDMPERNPVMWSSMVSGYVQNELYEEALVLYIKGQKEGLENNQFTLSSVICACAALAALIEGKQVHAVIFKTGFGLNSFVTSSLIDLYAKCGSVKEAYTVFSDIEGKNIVVWNTMISGFAKHSCSFEVMILFEKMQQGGILPDKVTYVSILSACSHMGLVDKGRKYFDLMTGEHNVSPKITHYSCMVDILGRAGLIHEAYKLIKEMPFDATPPIWGSLLASCRSHGSVELAEIAAKNLFQMEPDNAVNYILLSNVYAAHKRWGEVANARKFLKENEVKKETGKSWIEIKNRVHTFVVGERNHPRINDIYIELDNLFEEMKKLGYKSQAEYDLHDVEDNKKQELLRHHSEKLAFTFGLMCLPFTAPIRIMKNLRICGDCHSFLKLASRITGRVIIVRDVNRFHHIKNGICSCKEFW</sequence>
<feature type="repeat" description="PPR" evidence="4">
    <location>
        <begin position="81"/>
        <end position="111"/>
    </location>
</feature>
<dbReference type="Pfam" id="PF13041">
    <property type="entry name" value="PPR_2"/>
    <property type="match status" value="2"/>
</dbReference>
<dbReference type="Pfam" id="PF20431">
    <property type="entry name" value="E_motif"/>
    <property type="match status" value="1"/>
</dbReference>
<reference evidence="6 7" key="1">
    <citation type="submission" date="2021-09" db="EMBL/GenBank/DDBJ databases">
        <title>Genomic insights and catalytic innovation underlie evolution of tropane alkaloids biosynthesis.</title>
        <authorList>
            <person name="Wang Y.-J."/>
            <person name="Tian T."/>
            <person name="Huang J.-P."/>
            <person name="Huang S.-X."/>
        </authorList>
    </citation>
    <scope>NUCLEOTIDE SEQUENCE [LARGE SCALE GENOMIC DNA]</scope>
    <source>
        <strain evidence="6">KIB-2018</strain>
        <tissue evidence="6">Leaf</tissue>
    </source>
</reference>
<dbReference type="AlphaFoldDB" id="A0AAV8SQH4"/>
<keyword evidence="7" id="KW-1185">Reference proteome</keyword>
<dbReference type="FunFam" id="1.25.40.10:FF:000366">
    <property type="entry name" value="Pentatricopeptide (PPR) repeat-containing protein"/>
    <property type="match status" value="1"/>
</dbReference>
<keyword evidence="3" id="KW-0809">Transit peptide</keyword>
<protein>
    <recommendedName>
        <fullName evidence="5">DYW domain-containing protein</fullName>
    </recommendedName>
</protein>
<dbReference type="FunFam" id="1.25.40.10:FF:000488">
    <property type="entry name" value="Pentatricopeptide repeat-containing protein, mitochondrial"/>
    <property type="match status" value="1"/>
</dbReference>
<accession>A0AAV8SQH4</accession>
<dbReference type="Gene3D" id="1.25.40.10">
    <property type="entry name" value="Tetratricopeptide repeat domain"/>
    <property type="match status" value="4"/>
</dbReference>
<evidence type="ECO:0000256" key="4">
    <source>
        <dbReference type="PROSITE-ProRule" id="PRU00708"/>
    </source>
</evidence>
<dbReference type="FunFam" id="1.25.40.10:FF:000144">
    <property type="entry name" value="Pentatricopeptide repeat-containing protein, mitochondrial"/>
    <property type="match status" value="1"/>
</dbReference>
<comment type="similarity">
    <text evidence="1">Belongs to the PPR family. PCMP-H subfamily.</text>
</comment>
<dbReference type="InterPro" id="IPR002885">
    <property type="entry name" value="PPR_rpt"/>
</dbReference>
<keyword evidence="2" id="KW-0677">Repeat</keyword>
<dbReference type="PANTHER" id="PTHR47926:SF542">
    <property type="entry name" value="PENTATRICOPEPTIDE REPEAT-CONTAINING PROTEIN"/>
    <property type="match status" value="1"/>
</dbReference>
<dbReference type="NCBIfam" id="TIGR00756">
    <property type="entry name" value="PPR"/>
    <property type="match status" value="4"/>
</dbReference>
<gene>
    <name evidence="6" type="ORF">K2173_005688</name>
</gene>
<evidence type="ECO:0000313" key="7">
    <source>
        <dbReference type="Proteomes" id="UP001159364"/>
    </source>
</evidence>
<evidence type="ECO:0000259" key="5">
    <source>
        <dbReference type="Pfam" id="PF14432"/>
    </source>
</evidence>
<feature type="repeat" description="PPR" evidence="4">
    <location>
        <begin position="314"/>
        <end position="348"/>
    </location>
</feature>
<name>A0AAV8SQH4_9ROSI</name>
<comment type="caution">
    <text evidence="6">The sequence shown here is derived from an EMBL/GenBank/DDBJ whole genome shotgun (WGS) entry which is preliminary data.</text>
</comment>
<dbReference type="Pfam" id="PF14432">
    <property type="entry name" value="DYW_deaminase"/>
    <property type="match status" value="1"/>
</dbReference>
<dbReference type="GO" id="GO:0009451">
    <property type="term" value="P:RNA modification"/>
    <property type="evidence" value="ECO:0007669"/>
    <property type="project" value="InterPro"/>
</dbReference>
<evidence type="ECO:0000256" key="2">
    <source>
        <dbReference type="ARBA" id="ARBA00022737"/>
    </source>
</evidence>
<dbReference type="FunFam" id="1.25.40.10:FF:000031">
    <property type="entry name" value="Pentatricopeptide repeat-containing protein mitochondrial"/>
    <property type="match status" value="1"/>
</dbReference>
<dbReference type="Proteomes" id="UP001159364">
    <property type="component" value="Linkage Group LG09"/>
</dbReference>
<evidence type="ECO:0000313" key="6">
    <source>
        <dbReference type="EMBL" id="KAJ8754527.1"/>
    </source>
</evidence>
<feature type="domain" description="DYW" evidence="5">
    <location>
        <begin position="529"/>
        <end position="621"/>
    </location>
</feature>
<organism evidence="6 7">
    <name type="scientific">Erythroxylum novogranatense</name>
    <dbReference type="NCBI Taxonomy" id="1862640"/>
    <lineage>
        <taxon>Eukaryota</taxon>
        <taxon>Viridiplantae</taxon>
        <taxon>Streptophyta</taxon>
        <taxon>Embryophyta</taxon>
        <taxon>Tracheophyta</taxon>
        <taxon>Spermatophyta</taxon>
        <taxon>Magnoliopsida</taxon>
        <taxon>eudicotyledons</taxon>
        <taxon>Gunneridae</taxon>
        <taxon>Pentapetalae</taxon>
        <taxon>rosids</taxon>
        <taxon>fabids</taxon>
        <taxon>Malpighiales</taxon>
        <taxon>Erythroxylaceae</taxon>
        <taxon>Erythroxylum</taxon>
    </lineage>
</organism>
<dbReference type="Pfam" id="PF01535">
    <property type="entry name" value="PPR"/>
    <property type="match status" value="4"/>
</dbReference>
<dbReference type="InterPro" id="IPR046960">
    <property type="entry name" value="PPR_At4g14850-like_plant"/>
</dbReference>
<proteinExistence type="inferred from homology"/>
<dbReference type="InterPro" id="IPR011990">
    <property type="entry name" value="TPR-like_helical_dom_sf"/>
</dbReference>
<dbReference type="PROSITE" id="PS51375">
    <property type="entry name" value="PPR"/>
    <property type="match status" value="5"/>
</dbReference>
<feature type="repeat" description="PPR" evidence="4">
    <location>
        <begin position="385"/>
        <end position="419"/>
    </location>
</feature>
<dbReference type="EMBL" id="JAIWQS010000009">
    <property type="protein sequence ID" value="KAJ8754527.1"/>
    <property type="molecule type" value="Genomic_DNA"/>
</dbReference>
<evidence type="ECO:0000256" key="3">
    <source>
        <dbReference type="ARBA" id="ARBA00022946"/>
    </source>
</evidence>
<dbReference type="GO" id="GO:0008270">
    <property type="term" value="F:zinc ion binding"/>
    <property type="evidence" value="ECO:0007669"/>
    <property type="project" value="InterPro"/>
</dbReference>